<dbReference type="Pfam" id="PF01652">
    <property type="entry name" value="IF4E"/>
    <property type="match status" value="1"/>
</dbReference>
<feature type="region of interest" description="Disordered" evidence="7">
    <location>
        <begin position="377"/>
        <end position="479"/>
    </location>
</feature>
<keyword evidence="6" id="KW-0175">Coiled coil</keyword>
<evidence type="ECO:0000256" key="3">
    <source>
        <dbReference type="ARBA" id="ARBA00022884"/>
    </source>
</evidence>
<evidence type="ECO:0000256" key="6">
    <source>
        <dbReference type="SAM" id="Coils"/>
    </source>
</evidence>
<evidence type="ECO:0000256" key="7">
    <source>
        <dbReference type="SAM" id="MobiDB-lite"/>
    </source>
</evidence>
<dbReference type="InterPro" id="IPR001040">
    <property type="entry name" value="TIF_eIF_4E"/>
</dbReference>
<evidence type="ECO:0000313" key="9">
    <source>
        <dbReference type="Proteomes" id="UP001344447"/>
    </source>
</evidence>
<name>A0AAN7TUB2_9MYCE</name>
<keyword evidence="9" id="KW-1185">Reference proteome</keyword>
<dbReference type="Gene3D" id="3.30.760.10">
    <property type="entry name" value="RNA Cap, Translation Initiation Factor Eif4e"/>
    <property type="match status" value="1"/>
</dbReference>
<feature type="compositionally biased region" description="Polar residues" evidence="7">
    <location>
        <begin position="26"/>
        <end position="43"/>
    </location>
</feature>
<comment type="caution">
    <text evidence="8">The sequence shown here is derived from an EMBL/GenBank/DDBJ whole genome shotgun (WGS) entry which is preliminary data.</text>
</comment>
<dbReference type="SUPFAM" id="SSF55418">
    <property type="entry name" value="eIF4e-like"/>
    <property type="match status" value="1"/>
</dbReference>
<dbReference type="InterPro" id="IPR023398">
    <property type="entry name" value="TIF_eIF4e-like"/>
</dbReference>
<evidence type="ECO:0000313" key="8">
    <source>
        <dbReference type="EMBL" id="KAK5575408.1"/>
    </source>
</evidence>
<dbReference type="GO" id="GO:0016281">
    <property type="term" value="C:eukaryotic translation initiation factor 4F complex"/>
    <property type="evidence" value="ECO:0007669"/>
    <property type="project" value="TreeGrafter"/>
</dbReference>
<feature type="region of interest" description="Disordered" evidence="7">
    <location>
        <begin position="26"/>
        <end position="47"/>
    </location>
</feature>
<dbReference type="PANTHER" id="PTHR11960">
    <property type="entry name" value="EUKARYOTIC TRANSLATION INITIATION FACTOR 4E RELATED"/>
    <property type="match status" value="1"/>
</dbReference>
<feature type="compositionally biased region" description="Acidic residues" evidence="7">
    <location>
        <begin position="437"/>
        <end position="450"/>
    </location>
</feature>
<keyword evidence="2" id="KW-0810">Translation regulation</keyword>
<comment type="similarity">
    <text evidence="5">Belongs to the eukaryotic initiation factor 4E family.</text>
</comment>
<feature type="coiled-coil region" evidence="6">
    <location>
        <begin position="527"/>
        <end position="575"/>
    </location>
</feature>
<feature type="compositionally biased region" description="Polar residues" evidence="7">
    <location>
        <begin position="637"/>
        <end position="650"/>
    </location>
</feature>
<feature type="compositionally biased region" description="Acidic residues" evidence="7">
    <location>
        <begin position="383"/>
        <end position="402"/>
    </location>
</feature>
<keyword evidence="3 5" id="KW-0694">RNA-binding</keyword>
<feature type="compositionally biased region" description="Low complexity" evidence="7">
    <location>
        <begin position="691"/>
        <end position="705"/>
    </location>
</feature>
<dbReference type="PANTHER" id="PTHR11960:SF66">
    <property type="entry name" value="EUKARYOTIC TRANSLATION INITIATION FACTOR 4E TYPE 3"/>
    <property type="match status" value="1"/>
</dbReference>
<feature type="compositionally biased region" description="Low complexity" evidence="7">
    <location>
        <begin position="651"/>
        <end position="681"/>
    </location>
</feature>
<proteinExistence type="inferred from homology"/>
<dbReference type="GO" id="GO:0003743">
    <property type="term" value="F:translation initiation factor activity"/>
    <property type="evidence" value="ECO:0007669"/>
    <property type="project" value="UniProtKB-KW"/>
</dbReference>
<organism evidence="8 9">
    <name type="scientific">Dictyostelium firmibasis</name>
    <dbReference type="NCBI Taxonomy" id="79012"/>
    <lineage>
        <taxon>Eukaryota</taxon>
        <taxon>Amoebozoa</taxon>
        <taxon>Evosea</taxon>
        <taxon>Eumycetozoa</taxon>
        <taxon>Dictyostelia</taxon>
        <taxon>Dictyosteliales</taxon>
        <taxon>Dictyosteliaceae</taxon>
        <taxon>Dictyostelium</taxon>
    </lineage>
</organism>
<evidence type="ECO:0000256" key="2">
    <source>
        <dbReference type="ARBA" id="ARBA00022845"/>
    </source>
</evidence>
<keyword evidence="4 5" id="KW-0648">Protein biosynthesis</keyword>
<dbReference type="AlphaFoldDB" id="A0AAN7TUB2"/>
<evidence type="ECO:0000256" key="4">
    <source>
        <dbReference type="ARBA" id="ARBA00022917"/>
    </source>
</evidence>
<feature type="region of interest" description="Disordered" evidence="7">
    <location>
        <begin position="631"/>
        <end position="724"/>
    </location>
</feature>
<feature type="compositionally biased region" description="Basic and acidic residues" evidence="7">
    <location>
        <begin position="403"/>
        <end position="436"/>
    </location>
</feature>
<dbReference type="GO" id="GO:0006417">
    <property type="term" value="P:regulation of translation"/>
    <property type="evidence" value="ECO:0007669"/>
    <property type="project" value="UniProtKB-KW"/>
</dbReference>
<sequence length="724" mass="84192">MTEIILNNFTDKDNKKKKQIFIAQEHQPQQLSSENAQPPQQQLRQHKDEELALENEWSFWEDHYINNNNSIASIDEYLKALMQLNSFSTIQDFWNCFNIIPSISKLPNNSCFHLFKKGIRPIWEENQDGGEFVIKVKKIQTDEVWNELVLSVIGEQFSSYLQDNDDICGISIRKKQGMDFNMIHIWNKNIKGKEHIPRAIKHLFPLLLDECIHFYYKEHAGVKNQLPSNSGSRLTQLRNMNKSTSVLKPTANAFVPRKSVRFNLSKSKSESTIGSPKQSKKVEKSAMKHHLQPNHTFGVLEQSPMQVDVKPILSKRTANIPLSFDTITDLKPKEIHYQKLNKEDQGIVDELDLQIEKEEEKQVQKLLEKEIEKEILKRRQEESELEESEESEFEEAEEGIIDEMDKRMDREDEQKFQKQLEKEIEKEIIKRRQGENEKEDQEFDESDDNEIVPQLKNDFQNDEFVPEKEENLDEESKPKISFSFDPVEENDKLKHLNDFNLSNQVENELKQEKELQEAKSLIDNDLVQDENEIKKKLDNENQSKKQNVFDKQEFEEEMDKEIDEIVDELSESEVDEELNEQIDEWENELGVDDPNHEIRNGFKNEFSDELKEYLREDIKESVKDEVHRLVNAKEVNPTISTPPFTSKFNDTTSSNKSENTNTSANSNNNSATTASSSASSALNEPIEHFVNSSNSTTTTSTTDSSGNPLLDTLSDIPTIEENWD</sequence>
<evidence type="ECO:0000256" key="5">
    <source>
        <dbReference type="RuleBase" id="RU004374"/>
    </source>
</evidence>
<keyword evidence="1 5" id="KW-0396">Initiation factor</keyword>
<protein>
    <submittedName>
        <fullName evidence="8">Uncharacterized protein</fullName>
    </submittedName>
</protein>
<gene>
    <name evidence="8" type="ORF">RB653_006541</name>
</gene>
<feature type="compositionally biased region" description="Basic and acidic residues" evidence="7">
    <location>
        <begin position="465"/>
        <end position="478"/>
    </location>
</feature>
<reference evidence="8 9" key="1">
    <citation type="submission" date="2023-11" db="EMBL/GenBank/DDBJ databases">
        <title>Dfirmibasis_genome.</title>
        <authorList>
            <person name="Edelbroek B."/>
            <person name="Kjellin J."/>
            <person name="Jerlstrom-Hultqvist J."/>
            <person name="Soderbom F."/>
        </authorList>
    </citation>
    <scope>NUCLEOTIDE SEQUENCE [LARGE SCALE GENOMIC DNA]</scope>
    <source>
        <strain evidence="8 9">TNS-C-14</strain>
    </source>
</reference>
<dbReference type="GO" id="GO:0000340">
    <property type="term" value="F:RNA 7-methylguanosine cap binding"/>
    <property type="evidence" value="ECO:0007669"/>
    <property type="project" value="TreeGrafter"/>
</dbReference>
<evidence type="ECO:0000256" key="1">
    <source>
        <dbReference type="ARBA" id="ARBA00022540"/>
    </source>
</evidence>
<accession>A0AAN7TUB2</accession>
<dbReference type="Proteomes" id="UP001344447">
    <property type="component" value="Unassembled WGS sequence"/>
</dbReference>
<dbReference type="EMBL" id="JAVFKY010000005">
    <property type="protein sequence ID" value="KAK5575408.1"/>
    <property type="molecule type" value="Genomic_DNA"/>
</dbReference>